<proteinExistence type="evidence at transcript level"/>
<name>Q6ZNZ4_HUMAN</name>
<dbReference type="AlphaFoldDB" id="Q6ZNZ4"/>
<dbReference type="PANTHER" id="PTHR12138">
    <property type="entry name" value="PRIMATE-EXPANDED PROTEIN FAMILY"/>
    <property type="match status" value="1"/>
</dbReference>
<keyword evidence="1" id="KW-0812">Transmembrane</keyword>
<dbReference type="PANTHER" id="PTHR12138:SF148">
    <property type="entry name" value="SECRETED PROTEIN"/>
    <property type="match status" value="1"/>
</dbReference>
<feature type="transmembrane region" description="Helical" evidence="1">
    <location>
        <begin position="59"/>
        <end position="77"/>
    </location>
</feature>
<keyword evidence="1" id="KW-0472">Membrane</keyword>
<organism evidence="2">
    <name type="scientific">Homo sapiens</name>
    <name type="common">Human</name>
    <dbReference type="NCBI Taxonomy" id="9606"/>
    <lineage>
        <taxon>Eukaryota</taxon>
        <taxon>Metazoa</taxon>
        <taxon>Chordata</taxon>
        <taxon>Craniata</taxon>
        <taxon>Vertebrata</taxon>
        <taxon>Euteleostomi</taxon>
        <taxon>Mammalia</taxon>
        <taxon>Eutheria</taxon>
        <taxon>Euarchontoglires</taxon>
        <taxon>Primates</taxon>
        <taxon>Haplorrhini</taxon>
        <taxon>Catarrhini</taxon>
        <taxon>Hominidae</taxon>
        <taxon>Homo</taxon>
    </lineage>
</organism>
<dbReference type="PeptideAtlas" id="Q6ZNZ4"/>
<reference evidence="2" key="1">
    <citation type="submission" date="2003-07" db="EMBL/GenBank/DDBJ databases">
        <title>NEDO human cDNA sequencing project.</title>
        <authorList>
            <person name="Ninomiya K."/>
            <person name="Wagatsuma M."/>
            <person name="Kanda K."/>
            <person name="Kondo H."/>
            <person name="Yokoi T."/>
            <person name="Kodaira H."/>
            <person name="Furuya T."/>
            <person name="Takahashi M."/>
            <person name="Kikkawa E."/>
            <person name="Omura Y."/>
            <person name="Abe K."/>
            <person name="Kamihara K."/>
            <person name="Katsuta N."/>
            <person name="Sato K."/>
            <person name="Tanikawa M."/>
            <person name="Yamazaki M."/>
            <person name="Suzuki Y."/>
            <person name="Hata H."/>
            <person name="Nakagawa K."/>
            <person name="Mizuno S."/>
            <person name="Morinaga M."/>
            <person name="Kawamura M."/>
            <person name="Sugiyama T."/>
            <person name="Irie R."/>
            <person name="Otsuki T."/>
            <person name="Sato H."/>
            <person name="Nishikawa T."/>
            <person name="Sugiyama A."/>
            <person name="Kawakami B."/>
            <person name="Nagai K."/>
            <person name="Isogai T."/>
            <person name="Sugano S."/>
        </authorList>
    </citation>
    <scope>NUCLEOTIDE SEQUENCE</scope>
    <source>
        <tissue evidence="2">Prostate</tissue>
    </source>
</reference>
<sequence length="139" mass="15588">MGIKNSELQCVLFVFTIFIRPCSLNHVISILYQNHKILHGNRTKETKLLSTDCISTTNLTVFITCFSFYLLFLFVCLRWSLTLWPRLECSGAISAHCKLRLPGSHHSPASASRVAGTTGGRHHARLIFCIFSRDGVSSC</sequence>
<dbReference type="EMBL" id="AK130344">
    <property type="protein sequence ID" value="BAC85331.1"/>
    <property type="molecule type" value="mRNA"/>
</dbReference>
<accession>Q6ZNZ4</accession>
<evidence type="ECO:0000313" key="2">
    <source>
        <dbReference type="EMBL" id="BAC85331.1"/>
    </source>
</evidence>
<evidence type="ECO:0000256" key="1">
    <source>
        <dbReference type="SAM" id="Phobius"/>
    </source>
</evidence>
<keyword evidence="1" id="KW-1133">Transmembrane helix</keyword>
<protein>
    <submittedName>
        <fullName evidence="2">cDNA FLJ26834 fis, clone PRS07227</fullName>
    </submittedName>
</protein>